<dbReference type="PANTHER" id="PTHR12558">
    <property type="entry name" value="CELL DIVISION CYCLE 16,23,27"/>
    <property type="match status" value="1"/>
</dbReference>
<dbReference type="AlphaFoldDB" id="A0A923H782"/>
<keyword evidence="1" id="KW-0802">TPR repeat</keyword>
<evidence type="ECO:0000313" key="3">
    <source>
        <dbReference type="Proteomes" id="UP000656244"/>
    </source>
</evidence>
<gene>
    <name evidence="2" type="ORF">H7U19_01420</name>
</gene>
<sequence length="371" mass="43295">MLVKTEAQTSVLNIADSLYLNGDFTKSITYYKAYDDPSEVFDKIAKAYMAIGNYDKALKHFESAIETNPDDVLTKYEFAKLLSKTKNFETASLLFKELITKHKDNPNYHYELGLVLEQLKDSLAQQSFHRAFALDSTHQKAIYKIAKHHLQKRQYAKVDMLVEKGLETYPNNVELLSLKAQNLFWQQEYRKAIPWFEKLIELGETSEFVYEKLSACHVKHFKYADALKYKLEVLKFNPDDAMTNYTIGAYYLELQDYEKAEDFLSKALLVLGRPLHNEYGKLTTALSYQKKYPEAIKAIKKAIREAPEIEWPHLRLALILEKYYADYNAKIDAFEAFRQKFPESRMATFVDGKIKALKEEQFNRQESENPN</sequence>
<keyword evidence="3" id="KW-1185">Reference proteome</keyword>
<evidence type="ECO:0000256" key="1">
    <source>
        <dbReference type="PROSITE-ProRule" id="PRU00339"/>
    </source>
</evidence>
<feature type="repeat" description="TPR" evidence="1">
    <location>
        <begin position="241"/>
        <end position="274"/>
    </location>
</feature>
<proteinExistence type="predicted"/>
<dbReference type="Proteomes" id="UP000656244">
    <property type="component" value="Unassembled WGS sequence"/>
</dbReference>
<accession>A0A923H782</accession>
<dbReference type="Pfam" id="PF14559">
    <property type="entry name" value="TPR_19"/>
    <property type="match status" value="1"/>
</dbReference>
<evidence type="ECO:0000313" key="2">
    <source>
        <dbReference type="EMBL" id="MBC3757045.1"/>
    </source>
</evidence>
<comment type="caution">
    <text evidence="2">The sequence shown here is derived from an EMBL/GenBank/DDBJ whole genome shotgun (WGS) entry which is preliminary data.</text>
</comment>
<name>A0A923H782_9FLAO</name>
<feature type="repeat" description="TPR" evidence="1">
    <location>
        <begin position="38"/>
        <end position="71"/>
    </location>
</feature>
<dbReference type="Gene3D" id="1.25.40.10">
    <property type="entry name" value="Tetratricopeptide repeat domain"/>
    <property type="match status" value="3"/>
</dbReference>
<dbReference type="RefSeq" id="WP_186558053.1">
    <property type="nucleotide sequence ID" value="NZ_JACNMF010000001.1"/>
</dbReference>
<dbReference type="PANTHER" id="PTHR12558:SF13">
    <property type="entry name" value="CELL DIVISION CYCLE PROTEIN 27 HOMOLOG"/>
    <property type="match status" value="1"/>
</dbReference>
<dbReference type="InterPro" id="IPR019734">
    <property type="entry name" value="TPR_rpt"/>
</dbReference>
<dbReference type="PROSITE" id="PS50005">
    <property type="entry name" value="TPR"/>
    <property type="match status" value="2"/>
</dbReference>
<protein>
    <submittedName>
        <fullName evidence="2">Tetratricopeptide repeat protein</fullName>
    </submittedName>
</protein>
<organism evidence="2 3">
    <name type="scientific">Hyunsoonleella aquatilis</name>
    <dbReference type="NCBI Taxonomy" id="2762758"/>
    <lineage>
        <taxon>Bacteria</taxon>
        <taxon>Pseudomonadati</taxon>
        <taxon>Bacteroidota</taxon>
        <taxon>Flavobacteriia</taxon>
        <taxon>Flavobacteriales</taxon>
        <taxon>Flavobacteriaceae</taxon>
    </lineage>
</organism>
<dbReference type="PROSITE" id="PS50293">
    <property type="entry name" value="TPR_REGION"/>
    <property type="match status" value="1"/>
</dbReference>
<dbReference type="InterPro" id="IPR011990">
    <property type="entry name" value="TPR-like_helical_dom_sf"/>
</dbReference>
<dbReference type="Pfam" id="PF13181">
    <property type="entry name" value="TPR_8"/>
    <property type="match status" value="1"/>
</dbReference>
<reference evidence="2" key="1">
    <citation type="submission" date="2020-08" db="EMBL/GenBank/DDBJ databases">
        <title>Hyunsoonleella sp. strain SJ7 genome sequencing and assembly.</title>
        <authorList>
            <person name="Kim I."/>
        </authorList>
    </citation>
    <scope>NUCLEOTIDE SEQUENCE</scope>
    <source>
        <strain evidence="2">SJ7</strain>
    </source>
</reference>
<dbReference type="SMART" id="SM00028">
    <property type="entry name" value="TPR"/>
    <property type="match status" value="7"/>
</dbReference>
<dbReference type="SUPFAM" id="SSF81901">
    <property type="entry name" value="HCP-like"/>
    <property type="match status" value="1"/>
</dbReference>
<dbReference type="EMBL" id="JACNMF010000001">
    <property type="protein sequence ID" value="MBC3757045.1"/>
    <property type="molecule type" value="Genomic_DNA"/>
</dbReference>
<dbReference type="SUPFAM" id="SSF48452">
    <property type="entry name" value="TPR-like"/>
    <property type="match status" value="1"/>
</dbReference>